<evidence type="ECO:0000313" key="2">
    <source>
        <dbReference type="Proteomes" id="UP000821845"/>
    </source>
</evidence>
<evidence type="ECO:0000313" key="1">
    <source>
        <dbReference type="EMBL" id="KAH6925097.1"/>
    </source>
</evidence>
<keyword evidence="2" id="KW-1185">Reference proteome</keyword>
<accession>A0ACB7RQ65</accession>
<sequence length="154" mass="16909">MGEEDEQPNGSLKCSFIFSALSIIDIFSSPNHRHHPLRVSLAIQKRAHDRQGEVLQGARRPNRNGNRGQTVWSICSRDTPGWLGDREASQTFGRKKTRRTESGAATTSGCHLRGVTFRDTTRGATGVANRLRELSALGPVGTTKLLVRATNSRS</sequence>
<protein>
    <submittedName>
        <fullName evidence="1">Uncharacterized protein</fullName>
    </submittedName>
</protein>
<reference evidence="1" key="1">
    <citation type="submission" date="2020-05" db="EMBL/GenBank/DDBJ databases">
        <title>Large-scale comparative analyses of tick genomes elucidate their genetic diversity and vector capacities.</title>
        <authorList>
            <person name="Jia N."/>
            <person name="Wang J."/>
            <person name="Shi W."/>
            <person name="Du L."/>
            <person name="Sun Y."/>
            <person name="Zhan W."/>
            <person name="Jiang J."/>
            <person name="Wang Q."/>
            <person name="Zhang B."/>
            <person name="Ji P."/>
            <person name="Sakyi L.B."/>
            <person name="Cui X."/>
            <person name="Yuan T."/>
            <person name="Jiang B."/>
            <person name="Yang W."/>
            <person name="Lam T.T.-Y."/>
            <person name="Chang Q."/>
            <person name="Ding S."/>
            <person name="Wang X."/>
            <person name="Zhu J."/>
            <person name="Ruan X."/>
            <person name="Zhao L."/>
            <person name="Wei J."/>
            <person name="Que T."/>
            <person name="Du C."/>
            <person name="Cheng J."/>
            <person name="Dai P."/>
            <person name="Han X."/>
            <person name="Huang E."/>
            <person name="Gao Y."/>
            <person name="Liu J."/>
            <person name="Shao H."/>
            <person name="Ye R."/>
            <person name="Li L."/>
            <person name="Wei W."/>
            <person name="Wang X."/>
            <person name="Wang C."/>
            <person name="Yang T."/>
            <person name="Huo Q."/>
            <person name="Li W."/>
            <person name="Guo W."/>
            <person name="Chen H."/>
            <person name="Zhou L."/>
            <person name="Ni X."/>
            <person name="Tian J."/>
            <person name="Zhou Y."/>
            <person name="Sheng Y."/>
            <person name="Liu T."/>
            <person name="Pan Y."/>
            <person name="Xia L."/>
            <person name="Li J."/>
            <person name="Zhao F."/>
            <person name="Cao W."/>
        </authorList>
    </citation>
    <scope>NUCLEOTIDE SEQUENCE</scope>
    <source>
        <strain evidence="1">Hyas-2018</strain>
    </source>
</reference>
<dbReference type="EMBL" id="CM023487">
    <property type="protein sequence ID" value="KAH6925097.1"/>
    <property type="molecule type" value="Genomic_DNA"/>
</dbReference>
<proteinExistence type="predicted"/>
<gene>
    <name evidence="1" type="ORF">HPB50_000324</name>
</gene>
<name>A0ACB7RQ65_HYAAI</name>
<organism evidence="1 2">
    <name type="scientific">Hyalomma asiaticum</name>
    <name type="common">Tick</name>
    <dbReference type="NCBI Taxonomy" id="266040"/>
    <lineage>
        <taxon>Eukaryota</taxon>
        <taxon>Metazoa</taxon>
        <taxon>Ecdysozoa</taxon>
        <taxon>Arthropoda</taxon>
        <taxon>Chelicerata</taxon>
        <taxon>Arachnida</taxon>
        <taxon>Acari</taxon>
        <taxon>Parasitiformes</taxon>
        <taxon>Ixodida</taxon>
        <taxon>Ixodoidea</taxon>
        <taxon>Ixodidae</taxon>
        <taxon>Hyalomminae</taxon>
        <taxon>Hyalomma</taxon>
    </lineage>
</organism>
<comment type="caution">
    <text evidence="1">The sequence shown here is derived from an EMBL/GenBank/DDBJ whole genome shotgun (WGS) entry which is preliminary data.</text>
</comment>
<dbReference type="Proteomes" id="UP000821845">
    <property type="component" value="Chromosome 7"/>
</dbReference>